<keyword evidence="1" id="KW-0808">Transferase</keyword>
<comment type="caution">
    <text evidence="9">The sequence shown here is derived from an EMBL/GenBank/DDBJ whole genome shotgun (WGS) entry which is preliminary data.</text>
</comment>
<dbReference type="PANTHER" id="PTHR43289">
    <property type="entry name" value="MITOGEN-ACTIVATED PROTEIN KINASE KINASE KINASE 20-RELATED"/>
    <property type="match status" value="1"/>
</dbReference>
<reference evidence="10" key="1">
    <citation type="submission" date="2018-12" db="EMBL/GenBank/DDBJ databases">
        <title>Tengunoibacter tsumagoiensis gen. nov., sp. nov., Dictyobacter kobayashii sp. nov., D. alpinus sp. nov., and D. joshuensis sp. nov. and description of Dictyobacteraceae fam. nov. within the order Ktedonobacterales isolated from Tengu-no-mugimeshi.</title>
        <authorList>
            <person name="Wang C.M."/>
            <person name="Zheng Y."/>
            <person name="Sakai Y."/>
            <person name="Toyoda A."/>
            <person name="Minakuchi Y."/>
            <person name="Abe K."/>
            <person name="Yokota A."/>
            <person name="Yabe S."/>
        </authorList>
    </citation>
    <scope>NUCLEOTIDE SEQUENCE [LARGE SCALE GENOMIC DNA]</scope>
    <source>
        <strain evidence="10">Uno3</strain>
    </source>
</reference>
<dbReference type="PROSITE" id="PS00107">
    <property type="entry name" value="PROTEIN_KINASE_ATP"/>
    <property type="match status" value="1"/>
</dbReference>
<feature type="transmembrane region" description="Helical" evidence="7">
    <location>
        <begin position="340"/>
        <end position="364"/>
    </location>
</feature>
<evidence type="ECO:0000313" key="10">
    <source>
        <dbReference type="Proteomes" id="UP000287352"/>
    </source>
</evidence>
<dbReference type="CDD" id="cd14014">
    <property type="entry name" value="STKc_PknB_like"/>
    <property type="match status" value="1"/>
</dbReference>
<dbReference type="SUPFAM" id="SSF56112">
    <property type="entry name" value="Protein kinase-like (PK-like)"/>
    <property type="match status" value="1"/>
</dbReference>
<evidence type="ECO:0000313" key="9">
    <source>
        <dbReference type="EMBL" id="GCE12087.1"/>
    </source>
</evidence>
<dbReference type="Pfam" id="PF00069">
    <property type="entry name" value="Pkinase"/>
    <property type="match status" value="1"/>
</dbReference>
<keyword evidence="7" id="KW-1133">Transmembrane helix</keyword>
<evidence type="ECO:0000259" key="8">
    <source>
        <dbReference type="PROSITE" id="PS50011"/>
    </source>
</evidence>
<protein>
    <recommendedName>
        <fullName evidence="8">Protein kinase domain-containing protein</fullName>
    </recommendedName>
</protein>
<dbReference type="Gene3D" id="3.30.200.20">
    <property type="entry name" value="Phosphorylase Kinase, domain 1"/>
    <property type="match status" value="1"/>
</dbReference>
<keyword evidence="3" id="KW-0418">Kinase</keyword>
<sequence>MVRERYTVEELLGQGGFGAVYRVRDRRVKGNLFALKEVVEPNVHQRASFAFEGEILRRLDHSALPHVYRVFEDTKNNRLYMLMDYIDGPNLEHLRQRQPLQRFSFSQVMQLMAPIIEAVKYLHAQQPPIIHRDIKPSNIIVPLVNEAGAVLVDFGIAKEYDQDSTTTAIRHCSPGYGAPEQYVHGTSTQTDIYGLGATFYALLTGVVPIDALYRITRLSGRGADPLDLATAVVPTLPPAVAEILQRAMAVNSQDRFATVEEFWDALQNVPHLPLVPKEDPITDPGLDLELETQAHSLEQSDILSLIASPTCAPATPLSLPPLLVRPSRPRGQVVLRTTSLIAMMLVVMLVALSLGLALGTNAWWDKHHLQVSRAPVSVPTHSSSSSPLLKQPSPALTPSPPASDQTVYPQLQTSYYGNIHDAPAASDSTMALSLIQQSGSLISGYFSAGLNLMSDGKFTGTVGNDRKIQFRVSIQNTMLPLVFAGRIQADGSISGAYCSMENNHCNYTKGGYGNWSVSP</sequence>
<dbReference type="InterPro" id="IPR008271">
    <property type="entry name" value="Ser/Thr_kinase_AS"/>
</dbReference>
<dbReference type="PROSITE" id="PS00108">
    <property type="entry name" value="PROTEIN_KINASE_ST"/>
    <property type="match status" value="1"/>
</dbReference>
<dbReference type="AlphaFoldDB" id="A0A401ZZ23"/>
<dbReference type="InterPro" id="IPR011009">
    <property type="entry name" value="Kinase-like_dom_sf"/>
</dbReference>
<dbReference type="InterPro" id="IPR000719">
    <property type="entry name" value="Prot_kinase_dom"/>
</dbReference>
<keyword evidence="10" id="KW-1185">Reference proteome</keyword>
<dbReference type="GO" id="GO:0004674">
    <property type="term" value="F:protein serine/threonine kinase activity"/>
    <property type="evidence" value="ECO:0007669"/>
    <property type="project" value="TreeGrafter"/>
</dbReference>
<dbReference type="PROSITE" id="PS50011">
    <property type="entry name" value="PROTEIN_KINASE_DOM"/>
    <property type="match status" value="1"/>
</dbReference>
<dbReference type="Gene3D" id="1.10.510.10">
    <property type="entry name" value="Transferase(Phosphotransferase) domain 1"/>
    <property type="match status" value="1"/>
</dbReference>
<keyword evidence="2 5" id="KW-0547">Nucleotide-binding</keyword>
<keyword evidence="4 5" id="KW-0067">ATP-binding</keyword>
<keyword evidence="7" id="KW-0472">Membrane</keyword>
<feature type="region of interest" description="Disordered" evidence="6">
    <location>
        <begin position="380"/>
        <end position="405"/>
    </location>
</feature>
<accession>A0A401ZZ23</accession>
<proteinExistence type="predicted"/>
<evidence type="ECO:0000256" key="1">
    <source>
        <dbReference type="ARBA" id="ARBA00022679"/>
    </source>
</evidence>
<dbReference type="SMART" id="SM00220">
    <property type="entry name" value="S_TKc"/>
    <property type="match status" value="1"/>
</dbReference>
<dbReference type="EMBL" id="BIFR01000001">
    <property type="protein sequence ID" value="GCE12087.1"/>
    <property type="molecule type" value="Genomic_DNA"/>
</dbReference>
<dbReference type="GO" id="GO:0005524">
    <property type="term" value="F:ATP binding"/>
    <property type="evidence" value="ECO:0007669"/>
    <property type="project" value="UniProtKB-UniRule"/>
</dbReference>
<feature type="binding site" evidence="5">
    <location>
        <position position="36"/>
    </location>
    <ligand>
        <name>ATP</name>
        <dbReference type="ChEBI" id="CHEBI:30616"/>
    </ligand>
</feature>
<keyword evidence="7" id="KW-0812">Transmembrane</keyword>
<dbReference type="InterPro" id="IPR017441">
    <property type="entry name" value="Protein_kinase_ATP_BS"/>
</dbReference>
<name>A0A401ZZ23_9CHLR</name>
<evidence type="ECO:0000256" key="7">
    <source>
        <dbReference type="SAM" id="Phobius"/>
    </source>
</evidence>
<dbReference type="PANTHER" id="PTHR43289:SF34">
    <property type="entry name" value="SERINE_THREONINE-PROTEIN KINASE YBDM-RELATED"/>
    <property type="match status" value="1"/>
</dbReference>
<evidence type="ECO:0000256" key="6">
    <source>
        <dbReference type="SAM" id="MobiDB-lite"/>
    </source>
</evidence>
<feature type="domain" description="Protein kinase" evidence="8">
    <location>
        <begin position="6"/>
        <end position="274"/>
    </location>
</feature>
<evidence type="ECO:0000256" key="2">
    <source>
        <dbReference type="ARBA" id="ARBA00022741"/>
    </source>
</evidence>
<evidence type="ECO:0000256" key="4">
    <source>
        <dbReference type="ARBA" id="ARBA00022840"/>
    </source>
</evidence>
<dbReference type="Proteomes" id="UP000287352">
    <property type="component" value="Unassembled WGS sequence"/>
</dbReference>
<feature type="compositionally biased region" description="Low complexity" evidence="6">
    <location>
        <begin position="380"/>
        <end position="394"/>
    </location>
</feature>
<gene>
    <name evidence="9" type="ORF">KTT_19460</name>
</gene>
<evidence type="ECO:0000256" key="5">
    <source>
        <dbReference type="PROSITE-ProRule" id="PRU10141"/>
    </source>
</evidence>
<evidence type="ECO:0000256" key="3">
    <source>
        <dbReference type="ARBA" id="ARBA00022777"/>
    </source>
</evidence>
<organism evidence="9 10">
    <name type="scientific">Tengunoibacter tsumagoiensis</name>
    <dbReference type="NCBI Taxonomy" id="2014871"/>
    <lineage>
        <taxon>Bacteria</taxon>
        <taxon>Bacillati</taxon>
        <taxon>Chloroflexota</taxon>
        <taxon>Ktedonobacteria</taxon>
        <taxon>Ktedonobacterales</taxon>
        <taxon>Dictyobacteraceae</taxon>
        <taxon>Tengunoibacter</taxon>
    </lineage>
</organism>